<keyword evidence="2" id="KW-1185">Reference proteome</keyword>
<accession>A0ABR2DLI1</accession>
<gene>
    <name evidence="1" type="ORF">V6N12_014584</name>
</gene>
<proteinExistence type="predicted"/>
<evidence type="ECO:0000313" key="2">
    <source>
        <dbReference type="Proteomes" id="UP001472677"/>
    </source>
</evidence>
<reference evidence="1 2" key="1">
    <citation type="journal article" date="2024" name="G3 (Bethesda)">
        <title>Genome assembly of Hibiscus sabdariffa L. provides insights into metabolisms of medicinal natural products.</title>
        <authorList>
            <person name="Kim T."/>
        </authorList>
    </citation>
    <scope>NUCLEOTIDE SEQUENCE [LARGE SCALE GENOMIC DNA]</scope>
    <source>
        <strain evidence="1">TK-2024</strain>
        <tissue evidence="1">Old leaves</tissue>
    </source>
</reference>
<name>A0ABR2DLI1_9ROSI</name>
<comment type="caution">
    <text evidence="1">The sequence shown here is derived from an EMBL/GenBank/DDBJ whole genome shotgun (WGS) entry which is preliminary data.</text>
</comment>
<sequence>MLDVFSAELATSHFNPCAWHFSLELKVKLIGKVIKAVLNIDDGNRTVNISIQNENKVVPVFPSYIPQASISNPSGKDANTMHRGCH</sequence>
<dbReference type="EMBL" id="JBBPBM010000024">
    <property type="protein sequence ID" value="KAK8541971.1"/>
    <property type="molecule type" value="Genomic_DNA"/>
</dbReference>
<dbReference type="Proteomes" id="UP001472677">
    <property type="component" value="Unassembled WGS sequence"/>
</dbReference>
<evidence type="ECO:0000313" key="1">
    <source>
        <dbReference type="EMBL" id="KAK8541971.1"/>
    </source>
</evidence>
<protein>
    <submittedName>
        <fullName evidence="1">Uncharacterized protein</fullName>
    </submittedName>
</protein>
<organism evidence="1 2">
    <name type="scientific">Hibiscus sabdariffa</name>
    <name type="common">roselle</name>
    <dbReference type="NCBI Taxonomy" id="183260"/>
    <lineage>
        <taxon>Eukaryota</taxon>
        <taxon>Viridiplantae</taxon>
        <taxon>Streptophyta</taxon>
        <taxon>Embryophyta</taxon>
        <taxon>Tracheophyta</taxon>
        <taxon>Spermatophyta</taxon>
        <taxon>Magnoliopsida</taxon>
        <taxon>eudicotyledons</taxon>
        <taxon>Gunneridae</taxon>
        <taxon>Pentapetalae</taxon>
        <taxon>rosids</taxon>
        <taxon>malvids</taxon>
        <taxon>Malvales</taxon>
        <taxon>Malvaceae</taxon>
        <taxon>Malvoideae</taxon>
        <taxon>Hibiscus</taxon>
    </lineage>
</organism>